<sequence length="124" mass="14039">MNPAPTQTDIREALRVCFDPELSVNIVDLGLVYDIQVQQDTNWPGFEPRYVIHITMTMRAPSDEREAMLIGQVKNRLAGIPEVSRSEVKLVWEPAWTADRMTPAARQQLGLDRAPKQGLITIKL</sequence>
<dbReference type="KEGG" id="trs:Terro_3539"/>
<dbReference type="HOGENOM" id="CLU_091588_2_2_0"/>
<dbReference type="InterPro" id="IPR052339">
    <property type="entry name" value="Fe-S_Maturation_MIP18"/>
</dbReference>
<name>U3GJM2_TERRK</name>
<dbReference type="AlphaFoldDB" id="U3GJM2"/>
<dbReference type="Gene3D" id="3.30.300.130">
    <property type="entry name" value="Fe-S cluster assembly (FSCA)"/>
    <property type="match status" value="1"/>
</dbReference>
<dbReference type="RefSeq" id="WP_014787014.1">
    <property type="nucleotide sequence ID" value="NC_018014.1"/>
</dbReference>
<dbReference type="SUPFAM" id="SSF117916">
    <property type="entry name" value="Fe-S cluster assembly (FSCA) domain-like"/>
    <property type="match status" value="1"/>
</dbReference>
<dbReference type="eggNOG" id="COG2151">
    <property type="taxonomic scope" value="Bacteria"/>
</dbReference>
<organism evidence="2 3">
    <name type="scientific">Terriglobus roseus (strain DSM 18391 / NRRL B-41598 / KBS 63)</name>
    <dbReference type="NCBI Taxonomy" id="926566"/>
    <lineage>
        <taxon>Bacteria</taxon>
        <taxon>Pseudomonadati</taxon>
        <taxon>Acidobacteriota</taxon>
        <taxon>Terriglobia</taxon>
        <taxon>Terriglobales</taxon>
        <taxon>Acidobacteriaceae</taxon>
        <taxon>Terriglobus</taxon>
    </lineage>
</organism>
<dbReference type="InterPro" id="IPR002744">
    <property type="entry name" value="MIP18-like"/>
</dbReference>
<evidence type="ECO:0000259" key="1">
    <source>
        <dbReference type="Pfam" id="PF01883"/>
    </source>
</evidence>
<protein>
    <submittedName>
        <fullName evidence="2">Putative metal-sulfur cluster biosynthetic enzyme</fullName>
    </submittedName>
</protein>
<dbReference type="PANTHER" id="PTHR42831:SF1">
    <property type="entry name" value="FE-S PROTEIN MATURATION AUXILIARY FACTOR YITW"/>
    <property type="match status" value="1"/>
</dbReference>
<dbReference type="InterPro" id="IPR034904">
    <property type="entry name" value="FSCA_dom_sf"/>
</dbReference>
<reference evidence="2 3" key="1">
    <citation type="submission" date="2012-06" db="EMBL/GenBank/DDBJ databases">
        <title>Complete genome of Terriglobus roseus DSM 18391.</title>
        <authorList>
            <consortium name="US DOE Joint Genome Institute (JGI-PGF)"/>
            <person name="Lucas S."/>
            <person name="Copeland A."/>
            <person name="Lapidus A."/>
            <person name="Glavina del Rio T."/>
            <person name="Dalin E."/>
            <person name="Tice H."/>
            <person name="Bruce D."/>
            <person name="Goodwin L."/>
            <person name="Pitluck S."/>
            <person name="Peters L."/>
            <person name="Mikhailova N."/>
            <person name="Munk A.C.C."/>
            <person name="Kyrpides N."/>
            <person name="Mavromatis K."/>
            <person name="Ivanova N."/>
            <person name="Brettin T."/>
            <person name="Detter J.C."/>
            <person name="Han C."/>
            <person name="Larimer F."/>
            <person name="Land M."/>
            <person name="Hauser L."/>
            <person name="Markowitz V."/>
            <person name="Cheng J.-F."/>
            <person name="Hugenholtz P."/>
            <person name="Woyke T."/>
            <person name="Wu D."/>
            <person name="Brambilla E."/>
            <person name="Klenk H.-P."/>
            <person name="Eisen J.A."/>
        </authorList>
    </citation>
    <scope>NUCLEOTIDE SEQUENCE [LARGE SCALE GENOMIC DNA]</scope>
    <source>
        <strain evidence="3">DSM 18391 / NRRL B-41598 / KBS 63</strain>
    </source>
</reference>
<dbReference type="PANTHER" id="PTHR42831">
    <property type="entry name" value="FE-S PROTEIN MATURATION AUXILIARY FACTOR YITW"/>
    <property type="match status" value="1"/>
</dbReference>
<keyword evidence="3" id="KW-1185">Reference proteome</keyword>
<dbReference type="EMBL" id="CP003379">
    <property type="protein sequence ID" value="AFL89753.1"/>
    <property type="molecule type" value="Genomic_DNA"/>
</dbReference>
<evidence type="ECO:0000313" key="2">
    <source>
        <dbReference type="EMBL" id="AFL89753.1"/>
    </source>
</evidence>
<proteinExistence type="predicted"/>
<dbReference type="Proteomes" id="UP000006056">
    <property type="component" value="Chromosome"/>
</dbReference>
<dbReference type="STRING" id="926566.Terro_3539"/>
<gene>
    <name evidence="2" type="ordered locus">Terro_3539</name>
</gene>
<feature type="domain" description="MIP18 family-like" evidence="1">
    <location>
        <begin position="8"/>
        <end position="89"/>
    </location>
</feature>
<dbReference type="Pfam" id="PF01883">
    <property type="entry name" value="FeS_assembly_P"/>
    <property type="match status" value="1"/>
</dbReference>
<evidence type="ECO:0000313" key="3">
    <source>
        <dbReference type="Proteomes" id="UP000006056"/>
    </source>
</evidence>
<dbReference type="OrthoDB" id="9805360at2"/>
<accession>U3GJM2</accession>